<evidence type="ECO:0000313" key="2">
    <source>
        <dbReference type="EMBL" id="KAF4364419.1"/>
    </source>
</evidence>
<dbReference type="AlphaFoldDB" id="A0A7J6F3G0"/>
<organism evidence="2 3">
    <name type="scientific">Cannabis sativa</name>
    <name type="common">Hemp</name>
    <name type="synonym">Marijuana</name>
    <dbReference type="NCBI Taxonomy" id="3483"/>
    <lineage>
        <taxon>Eukaryota</taxon>
        <taxon>Viridiplantae</taxon>
        <taxon>Streptophyta</taxon>
        <taxon>Embryophyta</taxon>
        <taxon>Tracheophyta</taxon>
        <taxon>Spermatophyta</taxon>
        <taxon>Magnoliopsida</taxon>
        <taxon>eudicotyledons</taxon>
        <taxon>Gunneridae</taxon>
        <taxon>Pentapetalae</taxon>
        <taxon>rosids</taxon>
        <taxon>fabids</taxon>
        <taxon>Rosales</taxon>
        <taxon>Cannabaceae</taxon>
        <taxon>Cannabis</taxon>
    </lineage>
</organism>
<dbReference type="EMBL" id="JAATIP010000167">
    <property type="protein sequence ID" value="KAF4364419.1"/>
    <property type="molecule type" value="Genomic_DNA"/>
</dbReference>
<sequence>MSSTSLEKLKQTIWAYFAAYFVVLIALSVDIVKRTCDVCSMLQHVIEKYIALLDCIVNPGVNAVLEQVKAVSGFLINLLDKVDLRICKLKVSENGLTLTDQKIHQSFPNPLPVINL</sequence>
<reference evidence="2 3" key="1">
    <citation type="journal article" date="2020" name="bioRxiv">
        <title>Sequence and annotation of 42 cannabis genomes reveals extensive copy number variation in cannabinoid synthesis and pathogen resistance genes.</title>
        <authorList>
            <person name="Mckernan K.J."/>
            <person name="Helbert Y."/>
            <person name="Kane L.T."/>
            <person name="Ebling H."/>
            <person name="Zhang L."/>
            <person name="Liu B."/>
            <person name="Eaton Z."/>
            <person name="Mclaughlin S."/>
            <person name="Kingan S."/>
            <person name="Baybayan P."/>
            <person name="Concepcion G."/>
            <person name="Jordan M."/>
            <person name="Riva A."/>
            <person name="Barbazuk W."/>
            <person name="Harkins T."/>
        </authorList>
    </citation>
    <scope>NUCLEOTIDE SEQUENCE [LARGE SCALE GENOMIC DNA]</scope>
    <source>
        <strain evidence="3">cv. Jamaican Lion 4</strain>
        <tissue evidence="2">Leaf</tissue>
    </source>
</reference>
<accession>A0A7J6F3G0</accession>
<gene>
    <name evidence="2" type="ORF">F8388_006996</name>
</gene>
<comment type="caution">
    <text evidence="2">The sequence shown here is derived from an EMBL/GenBank/DDBJ whole genome shotgun (WGS) entry which is preliminary data.</text>
</comment>
<dbReference type="Proteomes" id="UP000525078">
    <property type="component" value="Unassembled WGS sequence"/>
</dbReference>
<keyword evidence="1" id="KW-0812">Transmembrane</keyword>
<name>A0A7J6F3G0_CANSA</name>
<evidence type="ECO:0000256" key="1">
    <source>
        <dbReference type="SAM" id="Phobius"/>
    </source>
</evidence>
<proteinExistence type="predicted"/>
<keyword evidence="1" id="KW-1133">Transmembrane helix</keyword>
<feature type="transmembrane region" description="Helical" evidence="1">
    <location>
        <begin position="13"/>
        <end position="32"/>
    </location>
</feature>
<evidence type="ECO:0000313" key="3">
    <source>
        <dbReference type="Proteomes" id="UP000525078"/>
    </source>
</evidence>
<protein>
    <submittedName>
        <fullName evidence="2">Uncharacterized protein</fullName>
    </submittedName>
</protein>
<keyword evidence="1" id="KW-0472">Membrane</keyword>